<proteinExistence type="predicted"/>
<gene>
    <name evidence="1" type="ORF">V5799_016057</name>
</gene>
<comment type="caution">
    <text evidence="1">The sequence shown here is derived from an EMBL/GenBank/DDBJ whole genome shotgun (WGS) entry which is preliminary data.</text>
</comment>
<organism evidence="1 2">
    <name type="scientific">Amblyomma americanum</name>
    <name type="common">Lone star tick</name>
    <dbReference type="NCBI Taxonomy" id="6943"/>
    <lineage>
        <taxon>Eukaryota</taxon>
        <taxon>Metazoa</taxon>
        <taxon>Ecdysozoa</taxon>
        <taxon>Arthropoda</taxon>
        <taxon>Chelicerata</taxon>
        <taxon>Arachnida</taxon>
        <taxon>Acari</taxon>
        <taxon>Parasitiformes</taxon>
        <taxon>Ixodida</taxon>
        <taxon>Ixodoidea</taxon>
        <taxon>Ixodidae</taxon>
        <taxon>Amblyomminae</taxon>
        <taxon>Amblyomma</taxon>
    </lineage>
</organism>
<keyword evidence="2" id="KW-1185">Reference proteome</keyword>
<dbReference type="EMBL" id="JARKHS020006492">
    <property type="protein sequence ID" value="KAK8782602.1"/>
    <property type="molecule type" value="Genomic_DNA"/>
</dbReference>
<evidence type="ECO:0000313" key="1">
    <source>
        <dbReference type="EMBL" id="KAK8782602.1"/>
    </source>
</evidence>
<accession>A0AAQ4F7F0</accession>
<protein>
    <submittedName>
        <fullName evidence="1">Uncharacterized protein</fullName>
    </submittedName>
</protein>
<evidence type="ECO:0000313" key="2">
    <source>
        <dbReference type="Proteomes" id="UP001321473"/>
    </source>
</evidence>
<dbReference type="AlphaFoldDB" id="A0AAQ4F7F0"/>
<sequence length="116" mass="13294">MNLCSLFQLLTVKEPLWVYDTTEPGYFECKVDVPLNKSQNHTFFDRYLRSTGFGWKKILEGAFFVDVGRAQFGRQIYNAMNISYHVGYTWSKVVVKYLNLNSTCGVFAADARGNGE</sequence>
<dbReference type="Proteomes" id="UP001321473">
    <property type="component" value="Unassembled WGS sequence"/>
</dbReference>
<name>A0AAQ4F7F0_AMBAM</name>
<reference evidence="1 2" key="1">
    <citation type="journal article" date="2023" name="Arcadia Sci">
        <title>De novo assembly of a long-read Amblyomma americanum tick genome.</title>
        <authorList>
            <person name="Chou S."/>
            <person name="Poskanzer K.E."/>
            <person name="Rollins M."/>
            <person name="Thuy-Boun P.S."/>
        </authorList>
    </citation>
    <scope>NUCLEOTIDE SEQUENCE [LARGE SCALE GENOMIC DNA]</scope>
    <source>
        <strain evidence="1">F_SG_1</strain>
        <tissue evidence="1">Salivary glands</tissue>
    </source>
</reference>